<dbReference type="OrthoDB" id="21625at2759"/>
<evidence type="ECO:0000259" key="2">
    <source>
        <dbReference type="SMART" id="SM01273"/>
    </source>
</evidence>
<dbReference type="GO" id="GO:1903259">
    <property type="term" value="P:exon-exon junction complex disassembly"/>
    <property type="evidence" value="ECO:0007669"/>
    <property type="project" value="InterPro"/>
</dbReference>
<dbReference type="GO" id="GO:0005737">
    <property type="term" value="C:cytoplasm"/>
    <property type="evidence" value="ECO:0007669"/>
    <property type="project" value="TreeGrafter"/>
</dbReference>
<feature type="compositionally biased region" description="Polar residues" evidence="1">
    <location>
        <begin position="79"/>
        <end position="91"/>
    </location>
</feature>
<dbReference type="InterPro" id="IPR036348">
    <property type="entry name" value="WIBG_N_sf"/>
</dbReference>
<sequence length="211" mass="23636">MAKNDRMQNVTKSGITTDADGTRLIPSSVRADGSVRKEIKIRPGYRPPEDIEKYKNRTAEAFRNRGKGDVVGSELANEYSINSSSKGQEYTSNASKSAKRREARKKEAAEKKENSTIDSQKSISALDKNDDVSEELDPEVKRQKEAKKLMKRLRQARELKDKKESGASLLPEQIEKVIRISELIRQLDALGFDSDGQKKACVHNKGISEDP</sequence>
<proteinExistence type="predicted"/>
<dbReference type="HOGENOM" id="CLU_074603_1_0_1"/>
<dbReference type="SUPFAM" id="SSF101931">
    <property type="entry name" value="Pym (Within the bgcn gene intron protein, WIBG), N-terminal domain"/>
    <property type="match status" value="1"/>
</dbReference>
<feature type="compositionally biased region" description="Polar residues" evidence="1">
    <location>
        <begin position="7"/>
        <end position="16"/>
    </location>
</feature>
<evidence type="ECO:0000256" key="1">
    <source>
        <dbReference type="SAM" id="MobiDB-lite"/>
    </source>
</evidence>
<evidence type="ECO:0000313" key="3">
    <source>
        <dbReference type="EMBL" id="KIW05447.1"/>
    </source>
</evidence>
<dbReference type="EMBL" id="KN847537">
    <property type="protein sequence ID" value="KIW05447.1"/>
    <property type="molecule type" value="Genomic_DNA"/>
</dbReference>
<dbReference type="AlphaFoldDB" id="A0A0D1YXL5"/>
<reference evidence="3 4" key="1">
    <citation type="submission" date="2015-01" db="EMBL/GenBank/DDBJ databases">
        <title>The Genome Sequence of Ochroconis gallopava CBS43764.</title>
        <authorList>
            <consortium name="The Broad Institute Genomics Platform"/>
            <person name="Cuomo C."/>
            <person name="de Hoog S."/>
            <person name="Gorbushina A."/>
            <person name="Stielow B."/>
            <person name="Teixiera M."/>
            <person name="Abouelleil A."/>
            <person name="Chapman S.B."/>
            <person name="Priest M."/>
            <person name="Young S.K."/>
            <person name="Wortman J."/>
            <person name="Nusbaum C."/>
            <person name="Birren B."/>
        </authorList>
    </citation>
    <scope>NUCLEOTIDE SEQUENCE [LARGE SCALE GENOMIC DNA]</scope>
    <source>
        <strain evidence="3 4">CBS 43764</strain>
    </source>
</reference>
<dbReference type="InterPro" id="IPR015362">
    <property type="entry name" value="WIBG_mago-bd"/>
</dbReference>
<name>A0A0D1YXL5_9PEZI</name>
<dbReference type="InterPro" id="IPR039333">
    <property type="entry name" value="PYM1"/>
</dbReference>
<dbReference type="PANTHER" id="PTHR22959">
    <property type="entry name" value="PYM PROTEIN"/>
    <property type="match status" value="1"/>
</dbReference>
<dbReference type="GeneID" id="27311309"/>
<dbReference type="Proteomes" id="UP000053259">
    <property type="component" value="Unassembled WGS sequence"/>
</dbReference>
<feature type="compositionally biased region" description="Basic and acidic residues" evidence="1">
    <location>
        <begin position="33"/>
        <end position="54"/>
    </location>
</feature>
<evidence type="ECO:0000313" key="4">
    <source>
        <dbReference type="Proteomes" id="UP000053259"/>
    </source>
</evidence>
<feature type="domain" description="WIBG Mago-binding" evidence="2">
    <location>
        <begin position="21"/>
        <end position="47"/>
    </location>
</feature>
<dbReference type="RefSeq" id="XP_016215316.1">
    <property type="nucleotide sequence ID" value="XM_016356523.1"/>
</dbReference>
<dbReference type="STRING" id="253628.A0A0D1YXL5"/>
<dbReference type="VEuPathDB" id="FungiDB:PV09_03336"/>
<organism evidence="3 4">
    <name type="scientific">Verruconis gallopava</name>
    <dbReference type="NCBI Taxonomy" id="253628"/>
    <lineage>
        <taxon>Eukaryota</taxon>
        <taxon>Fungi</taxon>
        <taxon>Dikarya</taxon>
        <taxon>Ascomycota</taxon>
        <taxon>Pezizomycotina</taxon>
        <taxon>Dothideomycetes</taxon>
        <taxon>Pleosporomycetidae</taxon>
        <taxon>Venturiales</taxon>
        <taxon>Sympoventuriaceae</taxon>
        <taxon>Verruconis</taxon>
    </lineage>
</organism>
<feature type="region of interest" description="Disordered" evidence="1">
    <location>
        <begin position="1"/>
        <end position="54"/>
    </location>
</feature>
<protein>
    <recommendedName>
        <fullName evidence="2">WIBG Mago-binding domain-containing protein</fullName>
    </recommendedName>
</protein>
<feature type="compositionally biased region" description="Basic and acidic residues" evidence="1">
    <location>
        <begin position="104"/>
        <end position="115"/>
    </location>
</feature>
<feature type="region of interest" description="Disordered" evidence="1">
    <location>
        <begin position="79"/>
        <end position="144"/>
    </location>
</feature>
<accession>A0A0D1YXL5</accession>
<dbReference type="PANTHER" id="PTHR22959:SF0">
    <property type="entry name" value="PARTNER OF Y14 AND MAGO"/>
    <property type="match status" value="1"/>
</dbReference>
<dbReference type="Pfam" id="PF09282">
    <property type="entry name" value="Mago-bind"/>
    <property type="match status" value="1"/>
</dbReference>
<gene>
    <name evidence="3" type="ORF">PV09_03336</name>
</gene>
<dbReference type="GO" id="GO:0035145">
    <property type="term" value="C:exon-exon junction complex"/>
    <property type="evidence" value="ECO:0007669"/>
    <property type="project" value="TreeGrafter"/>
</dbReference>
<keyword evidence="4" id="KW-1185">Reference proteome</keyword>
<dbReference type="InParanoid" id="A0A0D1YXL5"/>
<dbReference type="SMART" id="SM01273">
    <property type="entry name" value="Mago-bind"/>
    <property type="match status" value="1"/>
</dbReference>
<dbReference type="GO" id="GO:0003723">
    <property type="term" value="F:RNA binding"/>
    <property type="evidence" value="ECO:0007669"/>
    <property type="project" value="TreeGrafter"/>
</dbReference>